<protein>
    <submittedName>
        <fullName evidence="1">Uncharacterized protein</fullName>
    </submittedName>
</protein>
<organism evidence="1">
    <name type="scientific">Anguilla anguilla</name>
    <name type="common">European freshwater eel</name>
    <name type="synonym">Muraena anguilla</name>
    <dbReference type="NCBI Taxonomy" id="7936"/>
    <lineage>
        <taxon>Eukaryota</taxon>
        <taxon>Metazoa</taxon>
        <taxon>Chordata</taxon>
        <taxon>Craniata</taxon>
        <taxon>Vertebrata</taxon>
        <taxon>Euteleostomi</taxon>
        <taxon>Actinopterygii</taxon>
        <taxon>Neopterygii</taxon>
        <taxon>Teleostei</taxon>
        <taxon>Anguilliformes</taxon>
        <taxon>Anguillidae</taxon>
        <taxon>Anguilla</taxon>
    </lineage>
</organism>
<reference evidence="1" key="2">
    <citation type="journal article" date="2015" name="Fish Shellfish Immunol.">
        <title>Early steps in the European eel (Anguilla anguilla)-Vibrio vulnificus interaction in the gills: Role of the RtxA13 toxin.</title>
        <authorList>
            <person name="Callol A."/>
            <person name="Pajuelo D."/>
            <person name="Ebbesson L."/>
            <person name="Teles M."/>
            <person name="MacKenzie S."/>
            <person name="Amaro C."/>
        </authorList>
    </citation>
    <scope>NUCLEOTIDE SEQUENCE</scope>
</reference>
<sequence>MVVGKVIISDPCIFY</sequence>
<accession>A0A0E9R1Z5</accession>
<reference evidence="1" key="1">
    <citation type="submission" date="2014-11" db="EMBL/GenBank/DDBJ databases">
        <authorList>
            <person name="Amaro Gonzalez C."/>
        </authorList>
    </citation>
    <scope>NUCLEOTIDE SEQUENCE</scope>
</reference>
<dbReference type="EMBL" id="GBXM01085428">
    <property type="protein sequence ID" value="JAH23149.1"/>
    <property type="molecule type" value="Transcribed_RNA"/>
</dbReference>
<evidence type="ECO:0000313" key="1">
    <source>
        <dbReference type="EMBL" id="JAH23149.1"/>
    </source>
</evidence>
<proteinExistence type="predicted"/>
<name>A0A0E9R1Z5_ANGAN</name>